<dbReference type="InterPro" id="IPR050902">
    <property type="entry name" value="ABC_Transporter_SBP"/>
</dbReference>
<evidence type="ECO:0000259" key="2">
    <source>
        <dbReference type="PROSITE" id="PS50983"/>
    </source>
</evidence>
<name>A0ABQ6CEP8_9BURK</name>
<organism evidence="3 4">
    <name type="scientific">Hydrogenophaga electricum</name>
    <dbReference type="NCBI Taxonomy" id="1230953"/>
    <lineage>
        <taxon>Bacteria</taxon>
        <taxon>Pseudomonadati</taxon>
        <taxon>Pseudomonadota</taxon>
        <taxon>Betaproteobacteria</taxon>
        <taxon>Burkholderiales</taxon>
        <taxon>Comamonadaceae</taxon>
        <taxon>Hydrogenophaga</taxon>
    </lineage>
</organism>
<feature type="domain" description="Fe/B12 periplasmic-binding" evidence="2">
    <location>
        <begin position="67"/>
        <end position="373"/>
    </location>
</feature>
<evidence type="ECO:0000313" key="4">
    <source>
        <dbReference type="Proteomes" id="UP001156903"/>
    </source>
</evidence>
<proteinExistence type="predicted"/>
<protein>
    <submittedName>
        <fullName evidence="3">Iron ABC transporter substrate-binding protein</fullName>
    </submittedName>
</protein>
<evidence type="ECO:0000313" key="3">
    <source>
        <dbReference type="EMBL" id="GLS16776.1"/>
    </source>
</evidence>
<comment type="caution">
    <text evidence="3">The sequence shown here is derived from an EMBL/GenBank/DDBJ whole genome shotgun (WGS) entry which is preliminary data.</text>
</comment>
<feature type="signal peptide" evidence="1">
    <location>
        <begin position="1"/>
        <end position="45"/>
    </location>
</feature>
<dbReference type="SUPFAM" id="SSF53807">
    <property type="entry name" value="Helical backbone' metal receptor"/>
    <property type="match status" value="1"/>
</dbReference>
<keyword evidence="4" id="KW-1185">Reference proteome</keyword>
<dbReference type="PROSITE" id="PS50983">
    <property type="entry name" value="FE_B12_PBP"/>
    <property type="match status" value="1"/>
</dbReference>
<sequence>MNALGASSHWPADRVSPTPQTPGLVRAARRLAAFALVLLSGWAQAADRQTVVDLAGRSVSVPTQVDRVLLGEGRLLPVLGLLEGGDPSRRLVAMMGDYETLDPAGYAQWHRQFPQLDRVARIGRAGSSTFSDEQAIALRPQVAIFGLAGGHGPSKGDREIVSRLEAAGTAVLFVDFRQDPLKNTPTSIALLGKVLGKSDRATAFNTEWRQQLARVTERLAGPGAPARKPSVFLENRVGLADECCATMVGLVGVLLDAAGGANVAKGLIPGEHGTLNPELLLAQQPQHYIGTGIGSLATARQMPLRVVLGADATPAEAKASLQRATQRRFIDQLQATRPGRAHAIWHHFYNSPLNVVAVQVMAQWFYPERFQDLDPRATLQNLYQHFLPIPLEGVYWTSL</sequence>
<dbReference type="PANTHER" id="PTHR30535:SF34">
    <property type="entry name" value="MOLYBDATE-BINDING PROTEIN MOLA"/>
    <property type="match status" value="1"/>
</dbReference>
<dbReference type="Proteomes" id="UP001156903">
    <property type="component" value="Unassembled WGS sequence"/>
</dbReference>
<accession>A0ABQ6CEP8</accession>
<feature type="chain" id="PRO_5045669785" evidence="1">
    <location>
        <begin position="46"/>
        <end position="399"/>
    </location>
</feature>
<gene>
    <name evidence="3" type="ORF">GCM10007935_42220</name>
</gene>
<dbReference type="Gene3D" id="3.40.50.1980">
    <property type="entry name" value="Nitrogenase molybdenum iron protein domain"/>
    <property type="match status" value="2"/>
</dbReference>
<keyword evidence="1" id="KW-0732">Signal</keyword>
<dbReference type="EMBL" id="BSPB01000082">
    <property type="protein sequence ID" value="GLS16776.1"/>
    <property type="molecule type" value="Genomic_DNA"/>
</dbReference>
<dbReference type="PANTHER" id="PTHR30535">
    <property type="entry name" value="VITAMIN B12-BINDING PROTEIN"/>
    <property type="match status" value="1"/>
</dbReference>
<dbReference type="RefSeq" id="WP_284309455.1">
    <property type="nucleotide sequence ID" value="NZ_BSPB01000082.1"/>
</dbReference>
<reference evidence="4" key="1">
    <citation type="journal article" date="2019" name="Int. J. Syst. Evol. Microbiol.">
        <title>The Global Catalogue of Microorganisms (GCM) 10K type strain sequencing project: providing services to taxonomists for standard genome sequencing and annotation.</title>
        <authorList>
            <consortium name="The Broad Institute Genomics Platform"/>
            <consortium name="The Broad Institute Genome Sequencing Center for Infectious Disease"/>
            <person name="Wu L."/>
            <person name="Ma J."/>
        </authorList>
    </citation>
    <scope>NUCLEOTIDE SEQUENCE [LARGE SCALE GENOMIC DNA]</scope>
    <source>
        <strain evidence="4">NBRC 109341</strain>
    </source>
</reference>
<evidence type="ECO:0000256" key="1">
    <source>
        <dbReference type="SAM" id="SignalP"/>
    </source>
</evidence>
<dbReference type="InterPro" id="IPR002491">
    <property type="entry name" value="ABC_transptr_periplasmic_BD"/>
</dbReference>